<accession>A0A2T0RHC5</accession>
<keyword evidence="2" id="KW-1185">Reference proteome</keyword>
<reference evidence="1 2" key="1">
    <citation type="submission" date="2018-03" db="EMBL/GenBank/DDBJ databases">
        <title>Genomic Encyclopedia of Archaeal and Bacterial Type Strains, Phase II (KMG-II): from individual species to whole genera.</title>
        <authorList>
            <person name="Goeker M."/>
        </authorList>
    </citation>
    <scope>NUCLEOTIDE SEQUENCE [LARGE SCALE GENOMIC DNA]</scope>
    <source>
        <strain evidence="1 2">DSM 29328</strain>
    </source>
</reference>
<name>A0A2T0RHC5_9RHOB</name>
<dbReference type="EMBL" id="PVTD01000013">
    <property type="protein sequence ID" value="PRY20531.1"/>
    <property type="molecule type" value="Genomic_DNA"/>
</dbReference>
<sequence>MPANRESVSTLHARDLTAIRNAGSAQMAIDLRAWLRRLWGKPSRA</sequence>
<gene>
    <name evidence="1" type="ORF">CLV78_113130</name>
</gene>
<organism evidence="1 2">
    <name type="scientific">Aliiruegeria haliotis</name>
    <dbReference type="NCBI Taxonomy" id="1280846"/>
    <lineage>
        <taxon>Bacteria</taxon>
        <taxon>Pseudomonadati</taxon>
        <taxon>Pseudomonadota</taxon>
        <taxon>Alphaproteobacteria</taxon>
        <taxon>Rhodobacterales</taxon>
        <taxon>Roseobacteraceae</taxon>
        <taxon>Aliiruegeria</taxon>
    </lineage>
</organism>
<protein>
    <submittedName>
        <fullName evidence="1">Uncharacterized protein</fullName>
    </submittedName>
</protein>
<evidence type="ECO:0000313" key="2">
    <source>
        <dbReference type="Proteomes" id="UP000239480"/>
    </source>
</evidence>
<dbReference type="AlphaFoldDB" id="A0A2T0RHC5"/>
<evidence type="ECO:0000313" key="1">
    <source>
        <dbReference type="EMBL" id="PRY20531.1"/>
    </source>
</evidence>
<comment type="caution">
    <text evidence="1">The sequence shown here is derived from an EMBL/GenBank/DDBJ whole genome shotgun (WGS) entry which is preliminary data.</text>
</comment>
<dbReference type="Proteomes" id="UP000239480">
    <property type="component" value="Unassembled WGS sequence"/>
</dbReference>
<proteinExistence type="predicted"/>